<keyword evidence="1" id="KW-0805">Transcription regulation</keyword>
<dbReference type="PROSITE" id="PS01117">
    <property type="entry name" value="HTH_MARR_1"/>
    <property type="match status" value="1"/>
</dbReference>
<evidence type="ECO:0000313" key="5">
    <source>
        <dbReference type="EMBL" id="RKS26334.1"/>
    </source>
</evidence>
<dbReference type="Pfam" id="PF01047">
    <property type="entry name" value="MarR"/>
    <property type="match status" value="1"/>
</dbReference>
<feature type="domain" description="HTH marR-type" evidence="4">
    <location>
        <begin position="12"/>
        <end position="146"/>
    </location>
</feature>
<dbReference type="PANTHER" id="PTHR33164">
    <property type="entry name" value="TRANSCRIPTIONAL REGULATOR, MARR FAMILY"/>
    <property type="match status" value="1"/>
</dbReference>
<dbReference type="AlphaFoldDB" id="A0A495MK43"/>
<evidence type="ECO:0000256" key="1">
    <source>
        <dbReference type="ARBA" id="ARBA00023015"/>
    </source>
</evidence>
<evidence type="ECO:0000313" key="6">
    <source>
        <dbReference type="Proteomes" id="UP000277579"/>
    </source>
</evidence>
<dbReference type="GO" id="GO:0003700">
    <property type="term" value="F:DNA-binding transcription factor activity"/>
    <property type="evidence" value="ECO:0007669"/>
    <property type="project" value="InterPro"/>
</dbReference>
<dbReference type="InterPro" id="IPR036388">
    <property type="entry name" value="WH-like_DNA-bd_sf"/>
</dbReference>
<dbReference type="Proteomes" id="UP000277579">
    <property type="component" value="Unassembled WGS sequence"/>
</dbReference>
<dbReference type="SUPFAM" id="SSF46785">
    <property type="entry name" value="Winged helix' DNA-binding domain"/>
    <property type="match status" value="1"/>
</dbReference>
<dbReference type="PANTHER" id="PTHR33164:SF64">
    <property type="entry name" value="TRANSCRIPTIONAL REGULATOR SLYA"/>
    <property type="match status" value="1"/>
</dbReference>
<proteinExistence type="predicted"/>
<dbReference type="GO" id="GO:0006950">
    <property type="term" value="P:response to stress"/>
    <property type="evidence" value="ECO:0007669"/>
    <property type="project" value="TreeGrafter"/>
</dbReference>
<gene>
    <name evidence="5" type="ORF">CLV94_1391</name>
</gene>
<protein>
    <submittedName>
        <fullName evidence="5">DNA-binding MarR family transcriptional regulator</fullName>
    </submittedName>
</protein>
<accession>A0A495MK43</accession>
<dbReference type="SMART" id="SM00347">
    <property type="entry name" value="HTH_MARR"/>
    <property type="match status" value="1"/>
</dbReference>
<keyword evidence="2 5" id="KW-0238">DNA-binding</keyword>
<evidence type="ECO:0000256" key="2">
    <source>
        <dbReference type="ARBA" id="ARBA00023125"/>
    </source>
</evidence>
<dbReference type="EMBL" id="RBLC01000001">
    <property type="protein sequence ID" value="RKS26334.1"/>
    <property type="molecule type" value="Genomic_DNA"/>
</dbReference>
<organism evidence="5 6">
    <name type="scientific">Flavobacterium endophyticum</name>
    <dbReference type="NCBI Taxonomy" id="1540163"/>
    <lineage>
        <taxon>Bacteria</taxon>
        <taxon>Pseudomonadati</taxon>
        <taxon>Bacteroidota</taxon>
        <taxon>Flavobacteriia</taxon>
        <taxon>Flavobacteriales</taxon>
        <taxon>Flavobacteriaceae</taxon>
        <taxon>Flavobacterium</taxon>
    </lineage>
</organism>
<keyword evidence="3" id="KW-0804">Transcription</keyword>
<reference evidence="5 6" key="1">
    <citation type="submission" date="2018-10" db="EMBL/GenBank/DDBJ databases">
        <title>Genomic Encyclopedia of Archaeal and Bacterial Type Strains, Phase II (KMG-II): from individual species to whole genera.</title>
        <authorList>
            <person name="Goeker M."/>
        </authorList>
    </citation>
    <scope>NUCLEOTIDE SEQUENCE [LARGE SCALE GENOMIC DNA]</scope>
    <source>
        <strain evidence="5 6">DSM 29537</strain>
    </source>
</reference>
<dbReference type="PRINTS" id="PR00598">
    <property type="entry name" value="HTHMARR"/>
</dbReference>
<evidence type="ECO:0000259" key="4">
    <source>
        <dbReference type="PROSITE" id="PS50995"/>
    </source>
</evidence>
<dbReference type="InterPro" id="IPR036390">
    <property type="entry name" value="WH_DNA-bd_sf"/>
</dbReference>
<dbReference type="PROSITE" id="PS50995">
    <property type="entry name" value="HTH_MARR_2"/>
    <property type="match status" value="1"/>
</dbReference>
<dbReference type="InterPro" id="IPR000835">
    <property type="entry name" value="HTH_MarR-typ"/>
</dbReference>
<sequence>MTQNQTQMEKLKDITFYTMDKAIRTYRIFAQKRLRDNGYKITIDQWLIIKAILENPGISQQEIGEKVFKDNASVTRIIELLVKSEYLEREVNQNDRRKSNLKVTVEGKRIIEKVHDLVLENRKTALAGILPEELEILNKTLKRIISNCN</sequence>
<dbReference type="Gene3D" id="1.10.10.10">
    <property type="entry name" value="Winged helix-like DNA-binding domain superfamily/Winged helix DNA-binding domain"/>
    <property type="match status" value="1"/>
</dbReference>
<dbReference type="InterPro" id="IPR039422">
    <property type="entry name" value="MarR/SlyA-like"/>
</dbReference>
<keyword evidence="6" id="KW-1185">Reference proteome</keyword>
<dbReference type="InterPro" id="IPR023187">
    <property type="entry name" value="Tscrpt_reg_MarR-type_CS"/>
</dbReference>
<evidence type="ECO:0000256" key="3">
    <source>
        <dbReference type="ARBA" id="ARBA00023163"/>
    </source>
</evidence>
<name>A0A495MK43_9FLAO</name>
<comment type="caution">
    <text evidence="5">The sequence shown here is derived from an EMBL/GenBank/DDBJ whole genome shotgun (WGS) entry which is preliminary data.</text>
</comment>
<dbReference type="GO" id="GO:0003677">
    <property type="term" value="F:DNA binding"/>
    <property type="evidence" value="ECO:0007669"/>
    <property type="project" value="UniProtKB-KW"/>
</dbReference>